<dbReference type="AlphaFoldDB" id="A0A0A9Y0N1"/>
<proteinExistence type="predicted"/>
<keyword evidence="1" id="KW-0418">Kinase</keyword>
<protein>
    <submittedName>
        <fullName evidence="1">Serine/threonine-protein kinase tel1</fullName>
    </submittedName>
</protein>
<keyword evidence="1" id="KW-0808">Transferase</keyword>
<sequence length="147" mass="16487">MGTKGGFVNTRPRYQHARVVKNMSLNNTPTVSESSLQKVDPGSAIKNILSFLKPGSTVNIDDSFLSQFENHLQKNIDEVIKRSFEVCFSIVREECLREIDDANQNSRLNNLCLRGVPESPKVDGRIIDGDEEVLEQQVVDILNAQVK</sequence>
<accession>A0A0A9Y0N1</accession>
<dbReference type="EMBL" id="GBHO01018941">
    <property type="protein sequence ID" value="JAG24663.1"/>
    <property type="molecule type" value="Transcribed_RNA"/>
</dbReference>
<dbReference type="GO" id="GO:0016301">
    <property type="term" value="F:kinase activity"/>
    <property type="evidence" value="ECO:0007669"/>
    <property type="project" value="UniProtKB-KW"/>
</dbReference>
<feature type="non-terminal residue" evidence="1">
    <location>
        <position position="147"/>
    </location>
</feature>
<reference evidence="1" key="2">
    <citation type="submission" date="2014-07" db="EMBL/GenBank/DDBJ databases">
        <authorList>
            <person name="Hull J."/>
        </authorList>
    </citation>
    <scope>NUCLEOTIDE SEQUENCE</scope>
</reference>
<reference evidence="1" key="1">
    <citation type="journal article" date="2014" name="PLoS ONE">
        <title>Transcriptome-Based Identification of ABC Transporters in the Western Tarnished Plant Bug Lygus hesperus.</title>
        <authorList>
            <person name="Hull J.J."/>
            <person name="Chaney K."/>
            <person name="Geib S.M."/>
            <person name="Fabrick J.A."/>
            <person name="Brent C.S."/>
            <person name="Walsh D."/>
            <person name="Lavine L.C."/>
        </authorList>
    </citation>
    <scope>NUCLEOTIDE SEQUENCE</scope>
</reference>
<evidence type="ECO:0000313" key="1">
    <source>
        <dbReference type="EMBL" id="JAG24663.1"/>
    </source>
</evidence>
<name>A0A0A9Y0N1_LYGHE</name>
<organism evidence="1">
    <name type="scientific">Lygus hesperus</name>
    <name type="common">Western plant bug</name>
    <dbReference type="NCBI Taxonomy" id="30085"/>
    <lineage>
        <taxon>Eukaryota</taxon>
        <taxon>Metazoa</taxon>
        <taxon>Ecdysozoa</taxon>
        <taxon>Arthropoda</taxon>
        <taxon>Hexapoda</taxon>
        <taxon>Insecta</taxon>
        <taxon>Pterygota</taxon>
        <taxon>Neoptera</taxon>
        <taxon>Paraneoptera</taxon>
        <taxon>Hemiptera</taxon>
        <taxon>Heteroptera</taxon>
        <taxon>Panheteroptera</taxon>
        <taxon>Cimicomorpha</taxon>
        <taxon>Miridae</taxon>
        <taxon>Mirini</taxon>
        <taxon>Lygus</taxon>
    </lineage>
</organism>
<gene>
    <name evidence="1" type="primary">tel1_0</name>
    <name evidence="1" type="ORF">CM83_103298</name>
</gene>